<proteinExistence type="inferred from homology"/>
<protein>
    <submittedName>
        <fullName evidence="7">1-aminocyclopropane-1-carboxylate deaminase (ACC deaminase)</fullName>
    </submittedName>
</protein>
<dbReference type="EMBL" id="AAQJ02000001">
    <property type="protein sequence ID" value="EDP45948.1"/>
    <property type="molecule type" value="Genomic_DNA"/>
</dbReference>
<keyword evidence="3 5" id="KW-0663">Pyridoxal phosphate</keyword>
<evidence type="ECO:0000256" key="1">
    <source>
        <dbReference type="ARBA" id="ARBA00001933"/>
    </source>
</evidence>
<feature type="active site" description="Nucleophile" evidence="4">
    <location>
        <position position="87"/>
    </location>
</feature>
<evidence type="ECO:0000313" key="7">
    <source>
        <dbReference type="EMBL" id="EDP45948.1"/>
    </source>
</evidence>
<feature type="domain" description="Tryptophan synthase beta chain-like PALP" evidence="6">
    <location>
        <begin position="26"/>
        <end position="220"/>
    </location>
</feature>
<dbReference type="eggNOG" id="COG2515">
    <property type="taxonomic scope" value="Bacteria"/>
</dbReference>
<dbReference type="RefSeq" id="WP_006034936.1">
    <property type="nucleotide sequence ID" value="NZ_AAQJ02000001.1"/>
</dbReference>
<dbReference type="SUPFAM" id="SSF53686">
    <property type="entry name" value="Tryptophan synthase beta subunit-like PLP-dependent enzymes"/>
    <property type="match status" value="1"/>
</dbReference>
<name>A8PKM8_9COXI</name>
<evidence type="ECO:0000256" key="5">
    <source>
        <dbReference type="PIRSR" id="PIRSR006278-2"/>
    </source>
</evidence>
<evidence type="ECO:0000313" key="8">
    <source>
        <dbReference type="Proteomes" id="UP000054075"/>
    </source>
</evidence>
<dbReference type="STRING" id="59196.RICGR_0212"/>
<comment type="similarity">
    <text evidence="2">Belongs to the ACC deaminase/D-cysteine desulfhydrase family.</text>
</comment>
<evidence type="ECO:0000259" key="6">
    <source>
        <dbReference type="Pfam" id="PF00291"/>
    </source>
</evidence>
<dbReference type="InterPro" id="IPR036052">
    <property type="entry name" value="TrpB-like_PALP_sf"/>
</dbReference>
<dbReference type="PANTHER" id="PTHR43780:SF2">
    <property type="entry name" value="1-AMINOCYCLOPROPANE-1-CARBOXYLATE DEAMINASE-RELATED"/>
    <property type="match status" value="1"/>
</dbReference>
<feature type="modified residue" description="N6-(pyridoxal phosphate)lysine" evidence="5">
    <location>
        <position position="60"/>
    </location>
</feature>
<dbReference type="GO" id="GO:0019148">
    <property type="term" value="F:D-cysteine desulfhydrase activity"/>
    <property type="evidence" value="ECO:0007669"/>
    <property type="project" value="TreeGrafter"/>
</dbReference>
<evidence type="ECO:0000256" key="3">
    <source>
        <dbReference type="ARBA" id="ARBA00022898"/>
    </source>
</evidence>
<dbReference type="Gene3D" id="3.40.50.1100">
    <property type="match status" value="2"/>
</dbReference>
<dbReference type="InterPro" id="IPR027278">
    <property type="entry name" value="ACCD_DCysDesulf"/>
</dbReference>
<dbReference type="Proteomes" id="UP000054075">
    <property type="component" value="Unassembled WGS sequence"/>
</dbReference>
<organism evidence="7 8">
    <name type="scientific">Rickettsiella grylli</name>
    <dbReference type="NCBI Taxonomy" id="59196"/>
    <lineage>
        <taxon>Bacteria</taxon>
        <taxon>Pseudomonadati</taxon>
        <taxon>Pseudomonadota</taxon>
        <taxon>Gammaproteobacteria</taxon>
        <taxon>Legionellales</taxon>
        <taxon>Coxiellaceae</taxon>
        <taxon>Rickettsiella</taxon>
    </lineage>
</organism>
<evidence type="ECO:0000256" key="4">
    <source>
        <dbReference type="PIRSR" id="PIRSR006278-1"/>
    </source>
</evidence>
<dbReference type="PIRSF" id="PIRSF006278">
    <property type="entry name" value="ACCD_DCysDesulf"/>
    <property type="match status" value="1"/>
</dbReference>
<accession>A8PKM8</accession>
<comment type="caution">
    <text evidence="7">The sequence shown here is derived from an EMBL/GenBank/DDBJ whole genome shotgun (WGS) entry which is preliminary data.</text>
</comment>
<dbReference type="Pfam" id="PF00291">
    <property type="entry name" value="PALP"/>
    <property type="match status" value="1"/>
</dbReference>
<reference evidence="7" key="1">
    <citation type="submission" date="2006-04" db="EMBL/GenBank/DDBJ databases">
        <authorList>
            <person name="Seshadri R."/>
            <person name="Federici B.A."/>
        </authorList>
    </citation>
    <scope>NUCLEOTIDE SEQUENCE [LARGE SCALE GENOMIC DNA]</scope>
</reference>
<comment type="cofactor">
    <cofactor evidence="1">
        <name>pyridoxal 5'-phosphate</name>
        <dbReference type="ChEBI" id="CHEBI:597326"/>
    </cofactor>
</comment>
<sequence>MNYYLKIFNKLISDYANKFSGYNKNRLTPLLYNHQMSMDFNINLYIKREDTIDNIGSGNKYRKISYIIDDAVSKKSTVLVTTGSVASNQCKAVSYFAAANQLKAHVVYGGDTQKKPHHAQGNYLLTSLFNPSVTWFEESKWEDISNKMDEIVDALLDRGESVYRINSGASEWPGIVGSIELGFELAGQCFENNIDGEVNIVLPFGSGGTCLGLHVAADILGLSWNIYGMCIGDEPDIGMKRLENMKFDLLKRIPFLSNNIQNVFLLKLPSNGKYDEPSKIELDAMQKALQNYALLLDTNYMIKAYLGLNFLTSLDQSTRKKVTILLHTGGSIGIFNLNNNMMNWHANQFKDWVV</sequence>
<evidence type="ECO:0000256" key="2">
    <source>
        <dbReference type="ARBA" id="ARBA00008639"/>
    </source>
</evidence>
<gene>
    <name evidence="7" type="ORF">RICGR_0212</name>
</gene>
<reference evidence="7" key="2">
    <citation type="submission" date="2007-10" db="EMBL/GenBank/DDBJ databases">
        <authorList>
            <person name="Myers G.S."/>
        </authorList>
    </citation>
    <scope>NUCLEOTIDE SEQUENCE [LARGE SCALE GENOMIC DNA]</scope>
</reference>
<dbReference type="InterPro" id="IPR001926">
    <property type="entry name" value="TrpB-like_PALP"/>
</dbReference>
<keyword evidence="8" id="KW-1185">Reference proteome</keyword>
<dbReference type="PANTHER" id="PTHR43780">
    <property type="entry name" value="1-AMINOCYCLOPROPANE-1-CARBOXYLATE DEAMINASE-RELATED"/>
    <property type="match status" value="1"/>
</dbReference>
<dbReference type="OrthoDB" id="7061566at2"/>
<dbReference type="AlphaFoldDB" id="A8PKM8"/>